<dbReference type="EMBL" id="QTKU01000004">
    <property type="protein sequence ID" value="MBS8261580.1"/>
    <property type="molecule type" value="Genomic_DNA"/>
</dbReference>
<name>A0A944GUI3_9HYPH</name>
<dbReference type="CDD" id="cd00751">
    <property type="entry name" value="thiolase"/>
    <property type="match status" value="1"/>
</dbReference>
<dbReference type="PANTHER" id="PTHR18919">
    <property type="entry name" value="ACETYL-COA C-ACYLTRANSFERASE"/>
    <property type="match status" value="1"/>
</dbReference>
<feature type="domain" description="Thiolase N-terminal" evidence="5">
    <location>
        <begin position="7"/>
        <end position="250"/>
    </location>
</feature>
<dbReference type="PANTHER" id="PTHR18919:SF107">
    <property type="entry name" value="ACETYL-COA ACETYLTRANSFERASE, CYTOSOLIC"/>
    <property type="match status" value="1"/>
</dbReference>
<comment type="similarity">
    <text evidence="1 4">Belongs to the thiolase-like superfamily. Thiolase family.</text>
</comment>
<evidence type="ECO:0000256" key="4">
    <source>
        <dbReference type="RuleBase" id="RU003557"/>
    </source>
</evidence>
<evidence type="ECO:0000313" key="8">
    <source>
        <dbReference type="Proteomes" id="UP000705379"/>
    </source>
</evidence>
<dbReference type="NCBIfam" id="TIGR01930">
    <property type="entry name" value="AcCoA-C-Actrans"/>
    <property type="match status" value="1"/>
</dbReference>
<dbReference type="RefSeq" id="WP_213216988.1">
    <property type="nucleotide sequence ID" value="NZ_QTKU01000004.1"/>
</dbReference>
<evidence type="ECO:0000313" key="7">
    <source>
        <dbReference type="EMBL" id="MBS8261580.1"/>
    </source>
</evidence>
<dbReference type="GO" id="GO:0003988">
    <property type="term" value="F:acetyl-CoA C-acyltransferase activity"/>
    <property type="evidence" value="ECO:0007669"/>
    <property type="project" value="UniProtKB-ARBA"/>
</dbReference>
<accession>A0A944GUI3</accession>
<reference evidence="7" key="2">
    <citation type="journal article" date="2021" name="Microorganisms">
        <title>Bacterial Dimethylsulfoniopropionate Biosynthesis in the East China Sea.</title>
        <authorList>
            <person name="Liu J."/>
            <person name="Zhang Y."/>
            <person name="Liu J."/>
            <person name="Zhong H."/>
            <person name="Williams B.T."/>
            <person name="Zheng Y."/>
            <person name="Curson A.R.J."/>
            <person name="Sun C."/>
            <person name="Sun H."/>
            <person name="Song D."/>
            <person name="Wagner Mackenzie B."/>
            <person name="Bermejo Martinez A."/>
            <person name="Todd J.D."/>
            <person name="Zhang X.H."/>
        </authorList>
    </citation>
    <scope>NUCLEOTIDE SEQUENCE</scope>
    <source>
        <strain evidence="7">AESS21</strain>
    </source>
</reference>
<dbReference type="AlphaFoldDB" id="A0A944GUI3"/>
<protein>
    <submittedName>
        <fullName evidence="7">Thiolase family protein</fullName>
    </submittedName>
</protein>
<reference evidence="7" key="1">
    <citation type="submission" date="2018-08" db="EMBL/GenBank/DDBJ databases">
        <authorList>
            <person name="Jin W."/>
            <person name="Wang H."/>
            <person name="Yang Y."/>
            <person name="Li M."/>
            <person name="Liu J."/>
        </authorList>
    </citation>
    <scope>NUCLEOTIDE SEQUENCE</scope>
    <source>
        <strain evidence="7">AESS21</strain>
    </source>
</reference>
<dbReference type="Pfam" id="PF02803">
    <property type="entry name" value="Thiolase_C"/>
    <property type="match status" value="1"/>
</dbReference>
<organism evidence="7 8">
    <name type="scientific">Roseibium polysiphoniae</name>
    <dbReference type="NCBI Taxonomy" id="2571221"/>
    <lineage>
        <taxon>Bacteria</taxon>
        <taxon>Pseudomonadati</taxon>
        <taxon>Pseudomonadota</taxon>
        <taxon>Alphaproteobacteria</taxon>
        <taxon>Hyphomicrobiales</taxon>
        <taxon>Stappiaceae</taxon>
        <taxon>Roseibium</taxon>
    </lineage>
</organism>
<evidence type="ECO:0000256" key="2">
    <source>
        <dbReference type="ARBA" id="ARBA00022679"/>
    </source>
</evidence>
<dbReference type="InterPro" id="IPR020617">
    <property type="entry name" value="Thiolase_C"/>
</dbReference>
<sequence length="385" mass="40048">MTAHPLILAARRTAVAPRGGAFRALQADELAAPVIEALLADAGVDRTSVDHVIFGNALYGGGNPARLAALRAGLPDRVPALTLDTQCCSGLDAILLASHLVRSGAARCVIAGGMESYSRAPIRMHRPTTRNEEPVPYDRPAFAPFPERDPDLTAAAASLAAELEISRQAQADYAMRSHAKALAARKQAVNLAELVILPEAPLEQDAFARSLTQATALRAPVLAGDRRTGVSAATVAVEADAAAAVLVVEEGFTQDLTPSASRLVRTAILDGVSLGGPPEDAARVPIDAMRTLLSRLDKRPEDLGCLELMEAYAVQAMATVAALGWPEDRINRSGGALGRGHPIGASGAILAVRLVHELQREVEGAHGLCSIAAAGGLGSALALRR</sequence>
<dbReference type="SUPFAM" id="SSF53901">
    <property type="entry name" value="Thiolase-like"/>
    <property type="match status" value="1"/>
</dbReference>
<comment type="caution">
    <text evidence="7">The sequence shown here is derived from an EMBL/GenBank/DDBJ whole genome shotgun (WGS) entry which is preliminary data.</text>
</comment>
<proteinExistence type="inferred from homology"/>
<evidence type="ECO:0000256" key="3">
    <source>
        <dbReference type="ARBA" id="ARBA00023315"/>
    </source>
</evidence>
<evidence type="ECO:0000259" key="5">
    <source>
        <dbReference type="Pfam" id="PF00108"/>
    </source>
</evidence>
<evidence type="ECO:0000256" key="1">
    <source>
        <dbReference type="ARBA" id="ARBA00010982"/>
    </source>
</evidence>
<gene>
    <name evidence="7" type="ORF">DYI23_15245</name>
</gene>
<dbReference type="Gene3D" id="3.40.47.10">
    <property type="match status" value="2"/>
</dbReference>
<dbReference type="InterPro" id="IPR002155">
    <property type="entry name" value="Thiolase"/>
</dbReference>
<dbReference type="InterPro" id="IPR020616">
    <property type="entry name" value="Thiolase_N"/>
</dbReference>
<dbReference type="InterPro" id="IPR016039">
    <property type="entry name" value="Thiolase-like"/>
</dbReference>
<evidence type="ECO:0000259" key="6">
    <source>
        <dbReference type="Pfam" id="PF02803"/>
    </source>
</evidence>
<dbReference type="PIRSF" id="PIRSF000429">
    <property type="entry name" value="Ac-CoA_Ac_transf"/>
    <property type="match status" value="1"/>
</dbReference>
<feature type="domain" description="Thiolase C-terminal" evidence="6">
    <location>
        <begin position="270"/>
        <end position="384"/>
    </location>
</feature>
<dbReference type="Pfam" id="PF00108">
    <property type="entry name" value="Thiolase_N"/>
    <property type="match status" value="1"/>
</dbReference>
<dbReference type="Proteomes" id="UP000705379">
    <property type="component" value="Unassembled WGS sequence"/>
</dbReference>
<keyword evidence="2 4" id="KW-0808">Transferase</keyword>
<keyword evidence="3 4" id="KW-0012">Acyltransferase</keyword>